<dbReference type="SMART" id="SM00478">
    <property type="entry name" value="ENDO3c"/>
    <property type="match status" value="1"/>
</dbReference>
<feature type="domain" description="HhH-GPD" evidence="13">
    <location>
        <begin position="39"/>
        <end position="187"/>
    </location>
</feature>
<dbReference type="EC" id="4.2.99.18" evidence="12"/>
<evidence type="ECO:0000256" key="7">
    <source>
        <dbReference type="ARBA" id="ARBA00023014"/>
    </source>
</evidence>
<feature type="binding site" evidence="12">
    <location>
        <position position="189"/>
    </location>
    <ligand>
        <name>[4Fe-4S] cluster</name>
        <dbReference type="ChEBI" id="CHEBI:49883"/>
    </ligand>
</feature>
<evidence type="ECO:0000256" key="8">
    <source>
        <dbReference type="ARBA" id="ARBA00023125"/>
    </source>
</evidence>
<dbReference type="PIRSF" id="PIRSF001435">
    <property type="entry name" value="Nth"/>
    <property type="match status" value="1"/>
</dbReference>
<dbReference type="InterPro" id="IPR011257">
    <property type="entry name" value="DNA_glycosylase"/>
</dbReference>
<keyword evidence="6 12" id="KW-0408">Iron</keyword>
<dbReference type="Pfam" id="PF00633">
    <property type="entry name" value="HHH"/>
    <property type="match status" value="1"/>
</dbReference>
<organism evidence="14 15">
    <name type="scientific">Carboxylicivirga sediminis</name>
    <dbReference type="NCBI Taxonomy" id="2006564"/>
    <lineage>
        <taxon>Bacteria</taxon>
        <taxon>Pseudomonadati</taxon>
        <taxon>Bacteroidota</taxon>
        <taxon>Bacteroidia</taxon>
        <taxon>Marinilabiliales</taxon>
        <taxon>Marinilabiliaceae</taxon>
        <taxon>Carboxylicivirga</taxon>
    </lineage>
</organism>
<dbReference type="GO" id="GO:0003677">
    <property type="term" value="F:DNA binding"/>
    <property type="evidence" value="ECO:0007669"/>
    <property type="project" value="UniProtKB-UniRule"/>
</dbReference>
<keyword evidence="11 12" id="KW-0326">Glycosidase</keyword>
<keyword evidence="9 12" id="KW-0234">DNA repair</keyword>
<evidence type="ECO:0000259" key="13">
    <source>
        <dbReference type="SMART" id="SM00478"/>
    </source>
</evidence>
<feature type="binding site" evidence="12">
    <location>
        <position position="205"/>
    </location>
    <ligand>
        <name>[4Fe-4S] cluster</name>
        <dbReference type="ChEBI" id="CHEBI:49883"/>
    </ligand>
</feature>
<comment type="caution">
    <text evidence="14">The sequence shown here is derived from an EMBL/GenBank/DDBJ whole genome shotgun (WGS) entry which is preliminary data.</text>
</comment>
<dbReference type="PANTHER" id="PTHR10359:SF18">
    <property type="entry name" value="ENDONUCLEASE III"/>
    <property type="match status" value="1"/>
</dbReference>
<keyword evidence="4 12" id="KW-0227">DNA damage</keyword>
<dbReference type="AlphaFoldDB" id="A0A941F3Z5"/>
<keyword evidence="2 12" id="KW-0004">4Fe-4S</keyword>
<keyword evidence="14" id="KW-0540">Nuclease</keyword>
<comment type="function">
    <text evidence="12">DNA repair enzyme that has both DNA N-glycosylase activity and AP-lyase activity. The DNA N-glycosylase activity releases various damaged pyrimidines from DNA by cleaving the N-glycosidic bond, leaving an AP (apurinic/apyrimidinic) site. The AP-lyase activity cleaves the phosphodiester bond 3' to the AP site by a beta-elimination, leaving a 3'-terminal unsaturated sugar and a product with a terminal 5'-phosphate.</text>
</comment>
<dbReference type="PROSITE" id="PS00764">
    <property type="entry name" value="ENDONUCLEASE_III_1"/>
    <property type="match status" value="1"/>
</dbReference>
<evidence type="ECO:0000256" key="4">
    <source>
        <dbReference type="ARBA" id="ARBA00022763"/>
    </source>
</evidence>
<dbReference type="GO" id="GO:0046872">
    <property type="term" value="F:metal ion binding"/>
    <property type="evidence" value="ECO:0007669"/>
    <property type="project" value="UniProtKB-KW"/>
</dbReference>
<gene>
    <name evidence="12 14" type="primary">nth</name>
    <name evidence="14" type="ORF">KDU71_12235</name>
</gene>
<dbReference type="GO" id="GO:0006285">
    <property type="term" value="P:base-excision repair, AP site formation"/>
    <property type="evidence" value="ECO:0007669"/>
    <property type="project" value="TreeGrafter"/>
</dbReference>
<sequence>MLKKERYNKVIDYFQEHMPVAETELHYTNPYELLVAVILSAQCTDKRVNLLTPAIFERYPKPEDMALATPEEIFELIRSCSYPNNKSKHLVGMAQMLIEDFKGVVPDDIKELQKLPGVGRKTANVIASVVYEKPAMAVDTHVFRVAARIGLTTNSKTPLDTEKQLVKYFPEELLPIAHHWLILHGRYVCIARKPKCTRCGLKAFCRYYEKEVYSEK</sequence>
<name>A0A941F3Z5_9BACT</name>
<dbReference type="InterPro" id="IPR004035">
    <property type="entry name" value="Endouclease-III_FeS-bd_BS"/>
</dbReference>
<keyword evidence="15" id="KW-1185">Reference proteome</keyword>
<evidence type="ECO:0000256" key="2">
    <source>
        <dbReference type="ARBA" id="ARBA00022485"/>
    </source>
</evidence>
<dbReference type="GO" id="GO:0140078">
    <property type="term" value="F:class I DNA-(apurinic or apyrimidinic site) endonuclease activity"/>
    <property type="evidence" value="ECO:0007669"/>
    <property type="project" value="UniProtKB-EC"/>
</dbReference>
<reference evidence="14" key="2">
    <citation type="submission" date="2021-04" db="EMBL/GenBank/DDBJ databases">
        <authorList>
            <person name="Zhang T."/>
            <person name="Zhang Y."/>
            <person name="Lu D."/>
            <person name="Zuo D."/>
            <person name="Du Z."/>
        </authorList>
    </citation>
    <scope>NUCLEOTIDE SEQUENCE</scope>
    <source>
        <strain evidence="14">JR1</strain>
    </source>
</reference>
<dbReference type="SMART" id="SM00525">
    <property type="entry name" value="FES"/>
    <property type="match status" value="1"/>
</dbReference>
<dbReference type="SUPFAM" id="SSF48150">
    <property type="entry name" value="DNA-glycosylase"/>
    <property type="match status" value="1"/>
</dbReference>
<protein>
    <recommendedName>
        <fullName evidence="12">Endonuclease III</fullName>
        <ecNumber evidence="12">4.2.99.18</ecNumber>
    </recommendedName>
    <alternativeName>
        <fullName evidence="12">DNA-(apurinic or apyrimidinic site) lyase</fullName>
    </alternativeName>
</protein>
<dbReference type="InterPro" id="IPR003265">
    <property type="entry name" value="HhH-GPD_domain"/>
</dbReference>
<dbReference type="InterPro" id="IPR003651">
    <property type="entry name" value="Endonuclease3_FeS-loop_motif"/>
</dbReference>
<proteinExistence type="inferred from homology"/>
<evidence type="ECO:0000256" key="12">
    <source>
        <dbReference type="HAMAP-Rule" id="MF_00942"/>
    </source>
</evidence>
<accession>A0A941F3Z5</accession>
<keyword evidence="10 12" id="KW-0456">Lyase</keyword>
<dbReference type="PANTHER" id="PTHR10359">
    <property type="entry name" value="A/G-SPECIFIC ADENINE GLYCOSYLASE/ENDONUCLEASE III"/>
    <property type="match status" value="1"/>
</dbReference>
<dbReference type="Gene3D" id="1.10.340.30">
    <property type="entry name" value="Hypothetical protein, domain 2"/>
    <property type="match status" value="1"/>
</dbReference>
<evidence type="ECO:0000256" key="11">
    <source>
        <dbReference type="ARBA" id="ARBA00023295"/>
    </source>
</evidence>
<evidence type="ECO:0000256" key="10">
    <source>
        <dbReference type="ARBA" id="ARBA00023239"/>
    </source>
</evidence>
<comment type="cofactor">
    <cofactor evidence="12">
        <name>[4Fe-4S] cluster</name>
        <dbReference type="ChEBI" id="CHEBI:49883"/>
    </cofactor>
    <text evidence="12">Binds 1 [4Fe-4S] cluster.</text>
</comment>
<feature type="binding site" evidence="12">
    <location>
        <position position="196"/>
    </location>
    <ligand>
        <name>[4Fe-4S] cluster</name>
        <dbReference type="ChEBI" id="CHEBI:49883"/>
    </ligand>
</feature>
<dbReference type="Pfam" id="PF00730">
    <property type="entry name" value="HhH-GPD"/>
    <property type="match status" value="1"/>
</dbReference>
<keyword evidence="3 12" id="KW-0479">Metal-binding</keyword>
<keyword evidence="5 12" id="KW-0378">Hydrolase</keyword>
<evidence type="ECO:0000256" key="3">
    <source>
        <dbReference type="ARBA" id="ARBA00022723"/>
    </source>
</evidence>
<dbReference type="InterPro" id="IPR000445">
    <property type="entry name" value="HhH_motif"/>
</dbReference>
<reference evidence="14" key="1">
    <citation type="journal article" date="2018" name="Int. J. Syst. Evol. Microbiol.">
        <title>Carboxylicivirga sediminis sp. nov., isolated from coastal sediment.</title>
        <authorList>
            <person name="Wang F.Q."/>
            <person name="Ren L.H."/>
            <person name="Zou R.J."/>
            <person name="Sun Y.Z."/>
            <person name="Liu X.J."/>
            <person name="Jiang F."/>
            <person name="Liu L.J."/>
        </authorList>
    </citation>
    <scope>NUCLEOTIDE SEQUENCE</scope>
    <source>
        <strain evidence="14">JR1</strain>
    </source>
</reference>
<dbReference type="CDD" id="cd00056">
    <property type="entry name" value="ENDO3c"/>
    <property type="match status" value="1"/>
</dbReference>
<keyword evidence="14" id="KW-0255">Endonuclease</keyword>
<comment type="catalytic activity">
    <reaction evidence="12">
        <text>2'-deoxyribonucleotide-(2'-deoxyribose 5'-phosphate)-2'-deoxyribonucleotide-DNA = a 3'-end 2'-deoxyribonucleotide-(2,3-dehydro-2,3-deoxyribose 5'-phosphate)-DNA + a 5'-end 5'-phospho-2'-deoxyribonucleoside-DNA + H(+)</text>
        <dbReference type="Rhea" id="RHEA:66592"/>
        <dbReference type="Rhea" id="RHEA-COMP:13180"/>
        <dbReference type="Rhea" id="RHEA-COMP:16897"/>
        <dbReference type="Rhea" id="RHEA-COMP:17067"/>
        <dbReference type="ChEBI" id="CHEBI:15378"/>
        <dbReference type="ChEBI" id="CHEBI:136412"/>
        <dbReference type="ChEBI" id="CHEBI:157695"/>
        <dbReference type="ChEBI" id="CHEBI:167181"/>
        <dbReference type="EC" id="4.2.99.18"/>
    </reaction>
</comment>
<keyword evidence="7 12" id="KW-0411">Iron-sulfur</keyword>
<feature type="binding site" evidence="12">
    <location>
        <position position="199"/>
    </location>
    <ligand>
        <name>[4Fe-4S] cluster</name>
        <dbReference type="ChEBI" id="CHEBI:49883"/>
    </ligand>
</feature>
<dbReference type="FunFam" id="1.10.1670.10:FF:000001">
    <property type="entry name" value="Endonuclease III"/>
    <property type="match status" value="1"/>
</dbReference>
<evidence type="ECO:0000313" key="14">
    <source>
        <dbReference type="EMBL" id="MBR8536331.1"/>
    </source>
</evidence>
<dbReference type="GO" id="GO:0019104">
    <property type="term" value="F:DNA N-glycosylase activity"/>
    <property type="evidence" value="ECO:0007669"/>
    <property type="project" value="UniProtKB-UniRule"/>
</dbReference>
<evidence type="ECO:0000256" key="1">
    <source>
        <dbReference type="ARBA" id="ARBA00008343"/>
    </source>
</evidence>
<dbReference type="FunFam" id="1.10.340.30:FF:000001">
    <property type="entry name" value="Endonuclease III"/>
    <property type="match status" value="1"/>
</dbReference>
<dbReference type="EMBL" id="JAGTAR010000018">
    <property type="protein sequence ID" value="MBR8536331.1"/>
    <property type="molecule type" value="Genomic_DNA"/>
</dbReference>
<dbReference type="GO" id="GO:0051539">
    <property type="term" value="F:4 iron, 4 sulfur cluster binding"/>
    <property type="evidence" value="ECO:0007669"/>
    <property type="project" value="UniProtKB-UniRule"/>
</dbReference>
<dbReference type="Gene3D" id="1.10.1670.10">
    <property type="entry name" value="Helix-hairpin-Helix base-excision DNA repair enzymes (C-terminal)"/>
    <property type="match status" value="1"/>
</dbReference>
<dbReference type="InterPro" id="IPR005759">
    <property type="entry name" value="Nth"/>
</dbReference>
<comment type="similarity">
    <text evidence="1 12">Belongs to the Nth/MutY family.</text>
</comment>
<evidence type="ECO:0000256" key="5">
    <source>
        <dbReference type="ARBA" id="ARBA00022801"/>
    </source>
</evidence>
<evidence type="ECO:0000313" key="15">
    <source>
        <dbReference type="Proteomes" id="UP000679220"/>
    </source>
</evidence>
<keyword evidence="8 12" id="KW-0238">DNA-binding</keyword>
<dbReference type="Proteomes" id="UP000679220">
    <property type="component" value="Unassembled WGS sequence"/>
</dbReference>
<dbReference type="InterPro" id="IPR023170">
    <property type="entry name" value="HhH_base_excis_C"/>
</dbReference>
<dbReference type="NCBIfam" id="TIGR01083">
    <property type="entry name" value="nth"/>
    <property type="match status" value="1"/>
</dbReference>
<evidence type="ECO:0000256" key="6">
    <source>
        <dbReference type="ARBA" id="ARBA00023004"/>
    </source>
</evidence>
<evidence type="ECO:0000256" key="9">
    <source>
        <dbReference type="ARBA" id="ARBA00023204"/>
    </source>
</evidence>
<dbReference type="HAMAP" id="MF_00942">
    <property type="entry name" value="Nth"/>
    <property type="match status" value="1"/>
</dbReference>